<name>A0A975BRI6_9BACT</name>
<evidence type="ECO:0000313" key="2">
    <source>
        <dbReference type="Proteomes" id="UP000663722"/>
    </source>
</evidence>
<sequence length="48" mass="5617">MIRYSRTDCHSRKSRSQFIFGPCCVQGSVDSCFLRNDIKKLDYRVSGR</sequence>
<keyword evidence="2" id="KW-1185">Reference proteome</keyword>
<gene>
    <name evidence="1" type="ORF">dnm_063210</name>
</gene>
<proteinExistence type="predicted"/>
<protein>
    <submittedName>
        <fullName evidence="1">Uncharacterized protein</fullName>
    </submittedName>
</protein>
<accession>A0A975BRI6</accession>
<dbReference type="KEGG" id="dmm:dnm_063210"/>
<reference evidence="1" key="1">
    <citation type="journal article" date="2021" name="Microb. Physiol.">
        <title>Proteogenomic Insights into the Physiology of Marine, Sulfate-Reducing, Filamentous Desulfonema limicola and Desulfonema magnum.</title>
        <authorList>
            <person name="Schnaars V."/>
            <person name="Wohlbrand L."/>
            <person name="Scheve S."/>
            <person name="Hinrichs C."/>
            <person name="Reinhardt R."/>
            <person name="Rabus R."/>
        </authorList>
    </citation>
    <scope>NUCLEOTIDE SEQUENCE</scope>
    <source>
        <strain evidence="1">4be13</strain>
    </source>
</reference>
<dbReference type="EMBL" id="CP061800">
    <property type="protein sequence ID" value="QTA90260.1"/>
    <property type="molecule type" value="Genomic_DNA"/>
</dbReference>
<dbReference type="AlphaFoldDB" id="A0A975BRI6"/>
<dbReference type="Proteomes" id="UP000663722">
    <property type="component" value="Chromosome"/>
</dbReference>
<organism evidence="1 2">
    <name type="scientific">Desulfonema magnum</name>
    <dbReference type="NCBI Taxonomy" id="45655"/>
    <lineage>
        <taxon>Bacteria</taxon>
        <taxon>Pseudomonadati</taxon>
        <taxon>Thermodesulfobacteriota</taxon>
        <taxon>Desulfobacteria</taxon>
        <taxon>Desulfobacterales</taxon>
        <taxon>Desulfococcaceae</taxon>
        <taxon>Desulfonema</taxon>
    </lineage>
</organism>
<evidence type="ECO:0000313" key="1">
    <source>
        <dbReference type="EMBL" id="QTA90260.1"/>
    </source>
</evidence>